<dbReference type="SMART" id="SM00584">
    <property type="entry name" value="TLDc"/>
    <property type="match status" value="1"/>
</dbReference>
<feature type="region of interest" description="Disordered" evidence="5">
    <location>
        <begin position="1"/>
        <end position="52"/>
    </location>
</feature>
<feature type="compositionally biased region" description="Polar residues" evidence="5">
    <location>
        <begin position="28"/>
        <end position="37"/>
    </location>
</feature>
<protein>
    <recommendedName>
        <fullName evidence="4">Oxidation resistance protein 1</fullName>
    </recommendedName>
</protein>
<dbReference type="GO" id="GO:0005739">
    <property type="term" value="C:mitochondrion"/>
    <property type="evidence" value="ECO:0007669"/>
    <property type="project" value="UniProtKB-SubCell"/>
</dbReference>
<dbReference type="GO" id="GO:0005634">
    <property type="term" value="C:nucleus"/>
    <property type="evidence" value="ECO:0007669"/>
    <property type="project" value="TreeGrafter"/>
</dbReference>
<dbReference type="PANTHER" id="PTHR23354:SF62">
    <property type="entry name" value="MUSTARD, ISOFORM V"/>
    <property type="match status" value="1"/>
</dbReference>
<gene>
    <name evidence="7" type="primary">OXR1</name>
    <name evidence="7" type="ORF">DEBR0S5_03048G</name>
</gene>
<organism evidence="7 8">
    <name type="scientific">Dekkera bruxellensis</name>
    <name type="common">Brettanomyces custersii</name>
    <dbReference type="NCBI Taxonomy" id="5007"/>
    <lineage>
        <taxon>Eukaryota</taxon>
        <taxon>Fungi</taxon>
        <taxon>Dikarya</taxon>
        <taxon>Ascomycota</taxon>
        <taxon>Saccharomycotina</taxon>
        <taxon>Pichiomycetes</taxon>
        <taxon>Pichiales</taxon>
        <taxon>Pichiaceae</taxon>
        <taxon>Brettanomyces</taxon>
    </lineage>
</organism>
<evidence type="ECO:0000256" key="3">
    <source>
        <dbReference type="ARBA" id="ARBA00023128"/>
    </source>
</evidence>
<dbReference type="AlphaFoldDB" id="A0A7D9H4D6"/>
<evidence type="ECO:0000256" key="4">
    <source>
        <dbReference type="ARBA" id="ARBA00040604"/>
    </source>
</evidence>
<dbReference type="EMBL" id="CABFWN010000005">
    <property type="protein sequence ID" value="VUG19449.1"/>
    <property type="molecule type" value="Genomic_DNA"/>
</dbReference>
<sequence length="276" mass="31633">MSKVPSSSRSSNSSPKSPLQRLRKRLTDNISHISTGNHPHDEPKFQSLDDFDSSWDSEPPLTPLTLKGYKKSTKRQLLSHELAEDLRQHIPSVLQINHSWTLRYSIEQDGTSLNTLYERCKPQVGENMRKRKGYFIVVMDNHGSVFGAYVNDYLRPQDGKYYYGNGDCFLWKSEHYKIKRLVSNKDGDLIKDDDDNQLVMEDNIRLKVYPYTSINDFIIYSNHDFISIGSGGGKFGLWIDSSFLHGASDPVDTFGNEQLSEDEKFTILGLEIWKVG</sequence>
<evidence type="ECO:0000313" key="8">
    <source>
        <dbReference type="Proteomes" id="UP000478008"/>
    </source>
</evidence>
<accession>A0A7D9H4D6</accession>
<name>A0A7D9H4D6_DEKBR</name>
<dbReference type="Pfam" id="PF07534">
    <property type="entry name" value="TLD"/>
    <property type="match status" value="1"/>
</dbReference>
<reference evidence="7 8" key="1">
    <citation type="submission" date="2019-07" db="EMBL/GenBank/DDBJ databases">
        <authorList>
            <person name="Friedrich A."/>
            <person name="Schacherer J."/>
        </authorList>
    </citation>
    <scope>NUCLEOTIDE SEQUENCE [LARGE SCALE GENOMIC DNA]</scope>
</reference>
<feature type="domain" description="TLDc" evidence="6">
    <location>
        <begin position="76"/>
        <end position="276"/>
    </location>
</feature>
<dbReference type="PANTHER" id="PTHR23354">
    <property type="entry name" value="NUCLEOLAR PROTEIN 7/ESTROGEN RECEPTOR COACTIVATOR-RELATED"/>
    <property type="match status" value="1"/>
</dbReference>
<evidence type="ECO:0000259" key="6">
    <source>
        <dbReference type="PROSITE" id="PS51886"/>
    </source>
</evidence>
<feature type="compositionally biased region" description="Low complexity" evidence="5">
    <location>
        <begin position="1"/>
        <end position="18"/>
    </location>
</feature>
<dbReference type="PROSITE" id="PS51886">
    <property type="entry name" value="TLDC"/>
    <property type="match status" value="1"/>
</dbReference>
<comment type="subcellular location">
    <subcellularLocation>
        <location evidence="1">Mitochondrion</location>
    </subcellularLocation>
</comment>
<dbReference type="Proteomes" id="UP000478008">
    <property type="component" value="Unassembled WGS sequence"/>
</dbReference>
<evidence type="ECO:0000313" key="7">
    <source>
        <dbReference type="EMBL" id="VUG19449.1"/>
    </source>
</evidence>
<evidence type="ECO:0000256" key="5">
    <source>
        <dbReference type="SAM" id="MobiDB-lite"/>
    </source>
</evidence>
<dbReference type="GO" id="GO:0006979">
    <property type="term" value="P:response to oxidative stress"/>
    <property type="evidence" value="ECO:0007669"/>
    <property type="project" value="TreeGrafter"/>
</dbReference>
<keyword evidence="3" id="KW-0496">Mitochondrion</keyword>
<comment type="similarity">
    <text evidence="2">Belongs to the OXR1 family.</text>
</comment>
<dbReference type="InterPro" id="IPR006571">
    <property type="entry name" value="TLDc_dom"/>
</dbReference>
<proteinExistence type="inferred from homology"/>
<evidence type="ECO:0000256" key="2">
    <source>
        <dbReference type="ARBA" id="ARBA00009540"/>
    </source>
</evidence>
<keyword evidence="8" id="KW-1185">Reference proteome</keyword>
<evidence type="ECO:0000256" key="1">
    <source>
        <dbReference type="ARBA" id="ARBA00004173"/>
    </source>
</evidence>